<dbReference type="NCBIfam" id="TIGR01590">
    <property type="entry name" value="yir-bir-cir_Pla"/>
    <property type="match status" value="1"/>
</dbReference>
<sequence length="323" mass="37114">MANYNIKDVYKDIYTINGYFGEFKRNGLTIEKTEGAIHKYCHYRNNSGSDKCRDYLEKASSGVIYVLKTLKENYDLDYDKLAEYAILWLRYKLNQKAPYDKTNLNYFYTNHIEKNNDYNNKIKGNDSDSLTYREIIDKKRDLMNINEMTKFSYPFNLLLILYNATNATNANKLNCTNHSHYASEFATRFKQFSTDPNNIEGSSYNKILSTISNDYGNLKKKCDNFPPLPTIEPKKRPSENLVVNPVGNYGQSSGQPTALSSEVTSSSSSILSTLIPGLSGVSVIPVFLGIAYKYSLFGVDKLFQRQYLRKKLKKVKKKMKLNI</sequence>
<dbReference type="VEuPathDB" id="PlasmoDB:PVLDE_0101750"/>
<keyword evidence="1" id="KW-1133">Transmembrane helix</keyword>
<evidence type="ECO:0000313" key="2">
    <source>
        <dbReference type="EMBL" id="CAD2096844.1"/>
    </source>
</evidence>
<reference evidence="2 3" key="1">
    <citation type="submission" date="2020-08" db="EMBL/GenBank/DDBJ databases">
        <authorList>
            <person name="Ramaprasad A."/>
        </authorList>
    </citation>
    <scope>NUCLEOTIDE SEQUENCE [LARGE SCALE GENOMIC DNA]</scope>
</reference>
<dbReference type="VEuPathDB" id="PlasmoDB:PVVCY_0602520"/>
<proteinExistence type="predicted"/>
<dbReference type="Pfam" id="PF06022">
    <property type="entry name" value="Cir_Bir_Yir"/>
    <property type="match status" value="1"/>
</dbReference>
<dbReference type="VEuPathDB" id="PlasmoDB:PVSEL_0300140"/>
<protein>
    <submittedName>
        <fullName evidence="2">CIR protein PIR protein</fullName>
    </submittedName>
</protein>
<dbReference type="VEuPathDB" id="PlasmoDB:PVBDA_0200070"/>
<name>A0A6V7SEC4_PLAVN</name>
<organism evidence="2 3">
    <name type="scientific">Plasmodium vinckei</name>
    <dbReference type="NCBI Taxonomy" id="5860"/>
    <lineage>
        <taxon>Eukaryota</taxon>
        <taxon>Sar</taxon>
        <taxon>Alveolata</taxon>
        <taxon>Apicomplexa</taxon>
        <taxon>Aconoidasida</taxon>
        <taxon>Haemosporida</taxon>
        <taxon>Plasmodiidae</taxon>
        <taxon>Plasmodium</taxon>
        <taxon>Plasmodium (Vinckeia)</taxon>
    </lineage>
</organism>
<dbReference type="InterPro" id="IPR006477">
    <property type="entry name" value="Yir_bir_cir"/>
</dbReference>
<dbReference type="AlphaFoldDB" id="A0A6V7SEC4"/>
<gene>
    <name evidence="2" type="ORF">PVSEL_0300140</name>
</gene>
<evidence type="ECO:0000256" key="1">
    <source>
        <dbReference type="SAM" id="Phobius"/>
    </source>
</evidence>
<dbReference type="EMBL" id="LR865424">
    <property type="protein sequence ID" value="CAD2096844.1"/>
    <property type="molecule type" value="Genomic_DNA"/>
</dbReference>
<keyword evidence="1" id="KW-0472">Membrane</keyword>
<feature type="transmembrane region" description="Helical" evidence="1">
    <location>
        <begin position="270"/>
        <end position="292"/>
    </location>
</feature>
<dbReference type="VEuPathDB" id="PlasmoDB:PVPCR_0600140"/>
<accession>A0A6V7SEC4</accession>
<evidence type="ECO:0000313" key="3">
    <source>
        <dbReference type="Proteomes" id="UP000515697"/>
    </source>
</evidence>
<dbReference type="Proteomes" id="UP000515697">
    <property type="component" value="Chromosome PVSEL_03"/>
</dbReference>
<keyword evidence="1" id="KW-0812">Transmembrane</keyword>